<dbReference type="RefSeq" id="WP_338398846.1">
    <property type="nucleotide sequence ID" value="NZ_AP025294.1"/>
</dbReference>
<feature type="chain" id="PRO_5045822174" evidence="2">
    <location>
        <begin position="21"/>
        <end position="732"/>
    </location>
</feature>
<name>A0ABM7VJW1_9BACT</name>
<accession>A0ABM7VJW1</accession>
<dbReference type="InterPro" id="IPR024732">
    <property type="entry name" value="NAGLU_C"/>
</dbReference>
<keyword evidence="7" id="KW-1185">Reference proteome</keyword>
<feature type="domain" description="Alpha-N-acetylglucosaminidase tim-barrel" evidence="3">
    <location>
        <begin position="128"/>
        <end position="448"/>
    </location>
</feature>
<dbReference type="Pfam" id="PF12972">
    <property type="entry name" value="NAGLU_C"/>
    <property type="match status" value="1"/>
</dbReference>
<evidence type="ECO:0000259" key="4">
    <source>
        <dbReference type="Pfam" id="PF12971"/>
    </source>
</evidence>
<reference evidence="6 7" key="1">
    <citation type="submission" date="2021-12" db="EMBL/GenBank/DDBJ databases">
        <title>Genome sequencing of bacteria with rrn-lacking chromosome and rrn-plasmid.</title>
        <authorList>
            <person name="Anda M."/>
            <person name="Iwasaki W."/>
        </authorList>
    </citation>
    <scope>NUCLEOTIDE SEQUENCE [LARGE SCALE GENOMIC DNA]</scope>
    <source>
        <strain evidence="6 7">NBRC 101262</strain>
        <plasmid evidence="6 7">pPP2</plasmid>
    </source>
</reference>
<sequence>MKRNHIFLLFAFICTLFLNACTSNHKTGQLSEMEMFAHRVMGKQADQLILKVVPDDLSEGEYFLIKSSADQKVIIEANSKSALSYGLGQYLRKYCHVELSRPYNDIQLPEQLPLPKQEFKKKCDLKYRHYLNYCTFNYSMAFWGWEEWQKELDLMALQGINMAYALTGVEKVWQEVLQKNGYSQKEILDFIPGPSYQAWWLMGNLEGFGGHVSQAWIDNRADLQQKIVGRMHQLGITPVFHGFYGMVPRTLSKKFPEANIIVGGNWCGFYRPDFLDPNDPLFTKMAKEYYESMTNLYGKLELVGGDPFHEGGNTKGIDIETAGKAIQTAMHKANPKATWVIQGWMDNPKKAMLKQLDKEHTLILDLFSDNIPSWKYREAFGGFNFIWNAIGNFGNREDLYGRLPVIASAPIEAQQSKVGQYMQGIGTVPEGHIPNQVVTSLIYDVAWEQSPLKVDQWLKFYTTARYGTENESVNQAWKLLYESVYSCPVAPKGEWGRDESQPIICATPSFEIKSSAPWGNVKTYYDTEKLTQACDLLFTASSQIPTNETFEYDLTVVLRDVLSNQALVLYQEIKQAYQQKNKAVFRSKSDAFLELMDDVDRLLGTQQAFVLGQWIDDARKLGSTPEEKDLFEFNARALVSYWGNETDRNNVLKDYAYKQWSGLISHYYKKRWLMFFEHTLANFDKKEIEPLDFVAFSGQWAKKKDHFPTKAQGNSIKVAKELIHKYKISQAL</sequence>
<feature type="domain" description="Alpha-N-acetylglucosaminidase N-terminal" evidence="4">
    <location>
        <begin position="34"/>
        <end position="113"/>
    </location>
</feature>
<evidence type="ECO:0000259" key="3">
    <source>
        <dbReference type="Pfam" id="PF05089"/>
    </source>
</evidence>
<keyword evidence="2" id="KW-0732">Signal</keyword>
<dbReference type="InterPro" id="IPR017853">
    <property type="entry name" value="GH"/>
</dbReference>
<evidence type="ECO:0000313" key="6">
    <source>
        <dbReference type="EMBL" id="BDD01276.1"/>
    </source>
</evidence>
<dbReference type="InterPro" id="IPR007781">
    <property type="entry name" value="NAGLU"/>
</dbReference>
<dbReference type="PANTHER" id="PTHR12872:SF1">
    <property type="entry name" value="ALPHA-N-ACETYLGLUCOSAMINIDASE"/>
    <property type="match status" value="1"/>
</dbReference>
<dbReference type="Pfam" id="PF12971">
    <property type="entry name" value="NAGLU_N"/>
    <property type="match status" value="1"/>
</dbReference>
<gene>
    <name evidence="6" type="ORF">PEPS_35560</name>
</gene>
<dbReference type="InterPro" id="IPR024240">
    <property type="entry name" value="NAGLU_N"/>
</dbReference>
<dbReference type="Gene3D" id="3.20.20.80">
    <property type="entry name" value="Glycosidases"/>
    <property type="match status" value="1"/>
</dbReference>
<geneLocation type="plasmid" evidence="6 7">
    <name>pPP2</name>
</geneLocation>
<dbReference type="InterPro" id="IPR029018">
    <property type="entry name" value="Hex-like_dom2"/>
</dbReference>
<evidence type="ECO:0000256" key="2">
    <source>
        <dbReference type="SAM" id="SignalP"/>
    </source>
</evidence>
<evidence type="ECO:0000256" key="1">
    <source>
        <dbReference type="ARBA" id="ARBA00022801"/>
    </source>
</evidence>
<keyword evidence="1" id="KW-0378">Hydrolase</keyword>
<evidence type="ECO:0000313" key="7">
    <source>
        <dbReference type="Proteomes" id="UP001354989"/>
    </source>
</evidence>
<organism evidence="6 7">
    <name type="scientific">Persicobacter psychrovividus</name>
    <dbReference type="NCBI Taxonomy" id="387638"/>
    <lineage>
        <taxon>Bacteria</taxon>
        <taxon>Pseudomonadati</taxon>
        <taxon>Bacteroidota</taxon>
        <taxon>Cytophagia</taxon>
        <taxon>Cytophagales</taxon>
        <taxon>Persicobacteraceae</taxon>
        <taxon>Persicobacter</taxon>
    </lineage>
</organism>
<keyword evidence="6" id="KW-0614">Plasmid</keyword>
<feature type="domain" description="Alpha-N-acetylglucosaminidase C-terminal" evidence="5">
    <location>
        <begin position="457"/>
        <end position="725"/>
    </location>
</feature>
<dbReference type="InterPro" id="IPR024733">
    <property type="entry name" value="NAGLU_tim-barrel"/>
</dbReference>
<proteinExistence type="predicted"/>
<dbReference type="Proteomes" id="UP001354989">
    <property type="component" value="Plasmid pPP2"/>
</dbReference>
<dbReference type="PANTHER" id="PTHR12872">
    <property type="entry name" value="ALPHA-N-ACETYLGLUCOSAMINIDASE"/>
    <property type="match status" value="1"/>
</dbReference>
<dbReference type="Gene3D" id="3.30.379.10">
    <property type="entry name" value="Chitobiase/beta-hexosaminidase domain 2-like"/>
    <property type="match status" value="1"/>
</dbReference>
<dbReference type="SUPFAM" id="SSF51445">
    <property type="entry name" value="(Trans)glycosidases"/>
    <property type="match status" value="1"/>
</dbReference>
<dbReference type="EMBL" id="AP025294">
    <property type="protein sequence ID" value="BDD01276.1"/>
    <property type="molecule type" value="Genomic_DNA"/>
</dbReference>
<dbReference type="Pfam" id="PF05089">
    <property type="entry name" value="NAGLU"/>
    <property type="match status" value="1"/>
</dbReference>
<protein>
    <submittedName>
        <fullName evidence="6">Alpha-N-acetylglucosaminidase</fullName>
    </submittedName>
</protein>
<feature type="signal peptide" evidence="2">
    <location>
        <begin position="1"/>
        <end position="20"/>
    </location>
</feature>
<evidence type="ECO:0000259" key="5">
    <source>
        <dbReference type="Pfam" id="PF12972"/>
    </source>
</evidence>
<dbReference type="Gene3D" id="1.20.120.670">
    <property type="entry name" value="N-acetyl-b-d-glucoasminidase"/>
    <property type="match status" value="1"/>
</dbReference>